<dbReference type="Proteomes" id="UP000648239">
    <property type="component" value="Unassembled WGS sequence"/>
</dbReference>
<reference evidence="2 3" key="1">
    <citation type="submission" date="2020-08" db="EMBL/GenBank/DDBJ databases">
        <title>Acidobacteriota in marine sediments use diverse sulfur dissimilation pathways.</title>
        <authorList>
            <person name="Wasmund K."/>
        </authorList>
    </citation>
    <scope>NUCLEOTIDE SEQUENCE [LARGE SCALE GENOMIC DNA]</scope>
    <source>
        <strain evidence="2">MAG AM4</strain>
    </source>
</reference>
<gene>
    <name evidence="2" type="ORF">IFK94_05330</name>
</gene>
<dbReference type="SUPFAM" id="SSF88697">
    <property type="entry name" value="PUA domain-like"/>
    <property type="match status" value="1"/>
</dbReference>
<dbReference type="InterPro" id="IPR015947">
    <property type="entry name" value="PUA-like_sf"/>
</dbReference>
<evidence type="ECO:0000313" key="2">
    <source>
        <dbReference type="EMBL" id="MBD3867527.1"/>
    </source>
</evidence>
<organism evidence="2 3">
    <name type="scientific">Candidatus Polarisedimenticola svalbardensis</name>
    <dbReference type="NCBI Taxonomy" id="2886004"/>
    <lineage>
        <taxon>Bacteria</taxon>
        <taxon>Pseudomonadati</taxon>
        <taxon>Acidobacteriota</taxon>
        <taxon>Candidatus Polarisedimenticolia</taxon>
        <taxon>Candidatus Polarisedimenticolales</taxon>
        <taxon>Candidatus Polarisedimenticolaceae</taxon>
        <taxon>Candidatus Polarisedimenticola</taxon>
    </lineage>
</organism>
<evidence type="ECO:0000259" key="1">
    <source>
        <dbReference type="Pfam" id="PF01878"/>
    </source>
</evidence>
<dbReference type="EMBL" id="JACXWD010000011">
    <property type="protein sequence ID" value="MBD3867527.1"/>
    <property type="molecule type" value="Genomic_DNA"/>
</dbReference>
<dbReference type="InterPro" id="IPR002740">
    <property type="entry name" value="EVE_domain"/>
</dbReference>
<dbReference type="Gene3D" id="3.10.590.10">
    <property type="entry name" value="ph1033 like domains"/>
    <property type="match status" value="1"/>
</dbReference>
<feature type="domain" description="EVE" evidence="1">
    <location>
        <begin position="2"/>
        <end position="148"/>
    </location>
</feature>
<dbReference type="PANTHER" id="PTHR14087">
    <property type="entry name" value="THYMOCYTE NUCLEAR PROTEIN 1"/>
    <property type="match status" value="1"/>
</dbReference>
<accession>A0A8J7CCJ8</accession>
<proteinExistence type="predicted"/>
<dbReference type="InterPro" id="IPR052181">
    <property type="entry name" value="5hmC_binding"/>
</dbReference>
<protein>
    <submittedName>
        <fullName evidence="2">EVE domain-containing protein</fullName>
    </submittedName>
</protein>
<name>A0A8J7CCJ8_9BACT</name>
<comment type="caution">
    <text evidence="2">The sequence shown here is derived from an EMBL/GenBank/DDBJ whole genome shotgun (WGS) entry which is preliminary data.</text>
</comment>
<dbReference type="InterPro" id="IPR047197">
    <property type="entry name" value="THYN1-like_EVE"/>
</dbReference>
<sequence>MKYWLMKSDPDTYGWDDLAAEKRQTTCWDGVRNYQARNMLRDEIREGDGVLFYHSQTDKAVLGTARVVRSGYPDPTQFKSGVKGFDPASTRAEPRWYAVDIRREKAFQTPITLARMKEIPGLREMGLLRRGNRLSVMPVTASEWKLVVREGLV</sequence>
<evidence type="ECO:0000313" key="3">
    <source>
        <dbReference type="Proteomes" id="UP000648239"/>
    </source>
</evidence>
<dbReference type="PANTHER" id="PTHR14087:SF7">
    <property type="entry name" value="THYMOCYTE NUCLEAR PROTEIN 1"/>
    <property type="match status" value="1"/>
</dbReference>
<dbReference type="AlphaFoldDB" id="A0A8J7CCJ8"/>
<dbReference type="CDD" id="cd21133">
    <property type="entry name" value="EVE"/>
    <property type="match status" value="1"/>
</dbReference>
<dbReference type="Pfam" id="PF01878">
    <property type="entry name" value="EVE"/>
    <property type="match status" value="1"/>
</dbReference>